<dbReference type="STRING" id="2512241.A0A553HMZ8"/>
<sequence>MAQIHICSTIRVRQLCQQCDGKKAATDSRLSKVKSKMTELRQHLNEKYDDCMKHIDEEASLKSSSEEEEKETMSPVEAFLKAKKNEKHAHLMMLGP</sequence>
<evidence type="ECO:0000313" key="1">
    <source>
        <dbReference type="EMBL" id="TRX89328.1"/>
    </source>
</evidence>
<protein>
    <submittedName>
        <fullName evidence="1">Uncharacterized protein</fullName>
    </submittedName>
</protein>
<dbReference type="OrthoDB" id="4746441at2759"/>
<dbReference type="AlphaFoldDB" id="A0A553HMZ8"/>
<evidence type="ECO:0000313" key="2">
    <source>
        <dbReference type="Proteomes" id="UP000319160"/>
    </source>
</evidence>
<gene>
    <name evidence="1" type="ORF">FHL15_009765</name>
</gene>
<proteinExistence type="predicted"/>
<dbReference type="EMBL" id="VFLP01000069">
    <property type="protein sequence ID" value="TRX89328.1"/>
    <property type="molecule type" value="Genomic_DNA"/>
</dbReference>
<reference evidence="2" key="1">
    <citation type="submission" date="2019-06" db="EMBL/GenBank/DDBJ databases">
        <title>Draft genome sequence of the griseofulvin-producing fungus Xylaria cubensis strain G536.</title>
        <authorList>
            <person name="Mead M.E."/>
            <person name="Raja H.A."/>
            <person name="Steenwyk J.L."/>
            <person name="Knowles S.L."/>
            <person name="Oberlies N.H."/>
            <person name="Rokas A."/>
        </authorList>
    </citation>
    <scope>NUCLEOTIDE SEQUENCE [LARGE SCALE GENOMIC DNA]</scope>
    <source>
        <strain evidence="2">G536</strain>
    </source>
</reference>
<organism evidence="1 2">
    <name type="scientific">Xylaria flabelliformis</name>
    <dbReference type="NCBI Taxonomy" id="2512241"/>
    <lineage>
        <taxon>Eukaryota</taxon>
        <taxon>Fungi</taxon>
        <taxon>Dikarya</taxon>
        <taxon>Ascomycota</taxon>
        <taxon>Pezizomycotina</taxon>
        <taxon>Sordariomycetes</taxon>
        <taxon>Xylariomycetidae</taxon>
        <taxon>Xylariales</taxon>
        <taxon>Xylariaceae</taxon>
        <taxon>Xylaria</taxon>
    </lineage>
</organism>
<comment type="caution">
    <text evidence="1">The sequence shown here is derived from an EMBL/GenBank/DDBJ whole genome shotgun (WGS) entry which is preliminary data.</text>
</comment>
<accession>A0A553HMZ8</accession>
<dbReference type="Proteomes" id="UP000319160">
    <property type="component" value="Unassembled WGS sequence"/>
</dbReference>
<keyword evidence="2" id="KW-1185">Reference proteome</keyword>
<name>A0A553HMZ8_9PEZI</name>